<organism evidence="1 2">
    <name type="scientific">Onchocerca volvulus</name>
    <dbReference type="NCBI Taxonomy" id="6282"/>
    <lineage>
        <taxon>Eukaryota</taxon>
        <taxon>Metazoa</taxon>
        <taxon>Ecdysozoa</taxon>
        <taxon>Nematoda</taxon>
        <taxon>Chromadorea</taxon>
        <taxon>Rhabditida</taxon>
        <taxon>Spirurina</taxon>
        <taxon>Spiruromorpha</taxon>
        <taxon>Filarioidea</taxon>
        <taxon>Onchocercidae</taxon>
        <taxon>Onchocerca</taxon>
    </lineage>
</organism>
<protein>
    <submittedName>
        <fullName evidence="1">Uncharacterized protein</fullName>
    </submittedName>
</protein>
<name>A0A2K6VMI2_ONCVO</name>
<reference evidence="2" key="1">
    <citation type="submission" date="2013-10" db="EMBL/GenBank/DDBJ databases">
        <title>Genome sequencing of Onchocerca volvulus.</title>
        <authorList>
            <person name="Cotton J."/>
            <person name="Tsai J."/>
            <person name="Stanley E."/>
            <person name="Tracey A."/>
            <person name="Holroyd N."/>
            <person name="Lustigman S."/>
            <person name="Berriman M."/>
        </authorList>
    </citation>
    <scope>NUCLEOTIDE SEQUENCE</scope>
</reference>
<evidence type="ECO:0000313" key="2">
    <source>
        <dbReference type="Proteomes" id="UP000024404"/>
    </source>
</evidence>
<sequence>MEGDYYRAIAKHGAVFDADFLFLVDIFQLSRSFCSEQRESEAAGHIDVLPIVYFQSNTIMDELRKMFASQFGSMLCYNGLFKKSSTGVVGNCLDFFWKISRGDSLDELDVTVYTKTGGARDVGTS</sequence>
<dbReference type="EnsemblMetazoa" id="OVOC12540.1">
    <property type="protein sequence ID" value="OVOC12540.1"/>
    <property type="gene ID" value="WBGene00249349"/>
</dbReference>
<proteinExistence type="predicted"/>
<dbReference type="AlphaFoldDB" id="A0A2K6VMI2"/>
<dbReference type="Proteomes" id="UP000024404">
    <property type="component" value="Unassembled WGS sequence"/>
</dbReference>
<accession>A0A2K6VMI2</accession>
<keyword evidence="2" id="KW-1185">Reference proteome</keyword>
<evidence type="ECO:0000313" key="1">
    <source>
        <dbReference type="EnsemblMetazoa" id="OVOC12540.1"/>
    </source>
</evidence>
<dbReference type="EMBL" id="CMVM020000510">
    <property type="status" value="NOT_ANNOTATED_CDS"/>
    <property type="molecule type" value="Genomic_DNA"/>
</dbReference>
<reference evidence="1" key="2">
    <citation type="submission" date="2018-02" db="UniProtKB">
        <authorList>
            <consortium name="EnsemblMetazoa"/>
        </authorList>
    </citation>
    <scope>IDENTIFICATION</scope>
</reference>